<keyword evidence="1" id="KW-0999">Mitochondrion inner membrane</keyword>
<evidence type="ECO:0000256" key="1">
    <source>
        <dbReference type="RuleBase" id="RU367108"/>
    </source>
</evidence>
<comment type="similarity">
    <text evidence="1">Belongs to the YME2 family.</text>
</comment>
<keyword evidence="1" id="KW-0496">Mitochondrion</keyword>
<keyword evidence="1" id="KW-0507">mRNA processing</keyword>
<evidence type="ECO:0000313" key="2">
    <source>
        <dbReference type="EMBL" id="GKT47019.1"/>
    </source>
</evidence>
<dbReference type="GO" id="GO:0003723">
    <property type="term" value="F:RNA binding"/>
    <property type="evidence" value="ECO:0007669"/>
    <property type="project" value="UniProtKB-UniRule"/>
</dbReference>
<keyword evidence="3" id="KW-1185">Reference proteome</keyword>
<dbReference type="GO" id="GO:0005743">
    <property type="term" value="C:mitochondrial inner membrane"/>
    <property type="evidence" value="ECO:0007669"/>
    <property type="project" value="UniProtKB-SubCell"/>
</dbReference>
<keyword evidence="1" id="KW-0472">Membrane</keyword>
<dbReference type="EMBL" id="BQXU01000018">
    <property type="protein sequence ID" value="GKT47019.1"/>
    <property type="molecule type" value="Genomic_DNA"/>
</dbReference>
<dbReference type="PANTHER" id="PTHR32198:SF2">
    <property type="entry name" value="MITOCHONDRIAL ESCAPE PROTEIN 2"/>
    <property type="match status" value="1"/>
</dbReference>
<keyword evidence="1" id="KW-0694">RNA-binding</keyword>
<comment type="function">
    <text evidence="1">Plays a role in maintaining the mitochondrial genome and in controlling the mtDNA escape. Involved in the regulation of mtDNA nucleotide structure and number. May have a dispensable role in early maturation of pre-rRNA.</text>
</comment>
<sequence>MSPSRAMFRSGLRPAAKLHATCAPIRPFARPQREGAVLRAATKAWESTLTGDEKSGHIVKSESEAILFFDNLFPLKLTYLLRRSWSSDRNLTDLLKRFDSSNGGLGTDPISLVKRAIPKDLPIKVTEILPRLKDGGAFVKFSHGSHVSPKDIESKGSKILRLTLS</sequence>
<comment type="subcellular location">
    <subcellularLocation>
        <location evidence="1">Mitochondrion inner membrane</location>
        <topology evidence="1">Single-pass membrane protein</topology>
    </subcellularLocation>
</comment>
<dbReference type="Proteomes" id="UP001055115">
    <property type="component" value="Unassembled WGS sequence"/>
</dbReference>
<organism evidence="2 3">
    <name type="scientific">Colletotrichum spaethianum</name>
    <dbReference type="NCBI Taxonomy" id="700344"/>
    <lineage>
        <taxon>Eukaryota</taxon>
        <taxon>Fungi</taxon>
        <taxon>Dikarya</taxon>
        <taxon>Ascomycota</taxon>
        <taxon>Pezizomycotina</taxon>
        <taxon>Sordariomycetes</taxon>
        <taxon>Hypocreomycetidae</taxon>
        <taxon>Glomerellales</taxon>
        <taxon>Glomerellaceae</taxon>
        <taxon>Colletotrichum</taxon>
        <taxon>Colletotrichum spaethianum species complex</taxon>
    </lineage>
</organism>
<dbReference type="AlphaFoldDB" id="A0AA37LGG9"/>
<accession>A0AA37LGG9</accession>
<proteinExistence type="inferred from homology"/>
<dbReference type="InterPro" id="IPR039627">
    <property type="entry name" value="Yme2_C"/>
</dbReference>
<dbReference type="RefSeq" id="XP_049129369.1">
    <property type="nucleotide sequence ID" value="XM_049273412.1"/>
</dbReference>
<gene>
    <name evidence="2" type="ORF">ColSpa_07200</name>
</gene>
<name>A0AA37LGG9_9PEZI</name>
<protein>
    <recommendedName>
        <fullName evidence="1">Mitochondrial escape protein 2</fullName>
    </recommendedName>
</protein>
<dbReference type="PANTHER" id="PTHR32198">
    <property type="entry name" value="MITOCHONDRIAL ESCAPE PROTEIN 2"/>
    <property type="match status" value="1"/>
</dbReference>
<comment type="caution">
    <text evidence="2">The sequence shown here is derived from an EMBL/GenBank/DDBJ whole genome shotgun (WGS) entry which is preliminary data.</text>
</comment>
<evidence type="ECO:0000313" key="3">
    <source>
        <dbReference type="Proteomes" id="UP001055115"/>
    </source>
</evidence>
<dbReference type="GO" id="GO:0006397">
    <property type="term" value="P:mRNA processing"/>
    <property type="evidence" value="ECO:0007669"/>
    <property type="project" value="UniProtKB-UniRule"/>
</dbReference>
<reference evidence="2 3" key="1">
    <citation type="submission" date="2022-03" db="EMBL/GenBank/DDBJ databases">
        <title>Genome data of Colletotrichum spp.</title>
        <authorList>
            <person name="Utami Y.D."/>
            <person name="Hiruma K."/>
        </authorList>
    </citation>
    <scope>NUCLEOTIDE SEQUENCE [LARGE SCALE GENOMIC DNA]</scope>
    <source>
        <strain evidence="2 3">MAFF 239500</strain>
    </source>
</reference>
<dbReference type="GeneID" id="73328002"/>